<dbReference type="AlphaFoldDB" id="X1FBH4"/>
<keyword evidence="1" id="KW-0472">Membrane</keyword>
<keyword evidence="1" id="KW-1133">Transmembrane helix</keyword>
<comment type="caution">
    <text evidence="2">The sequence shown here is derived from an EMBL/GenBank/DDBJ whole genome shotgun (WGS) entry which is preliminary data.</text>
</comment>
<feature type="transmembrane region" description="Helical" evidence="1">
    <location>
        <begin position="31"/>
        <end position="50"/>
    </location>
</feature>
<organism evidence="2">
    <name type="scientific">marine sediment metagenome</name>
    <dbReference type="NCBI Taxonomy" id="412755"/>
    <lineage>
        <taxon>unclassified sequences</taxon>
        <taxon>metagenomes</taxon>
        <taxon>ecological metagenomes</taxon>
    </lineage>
</organism>
<evidence type="ECO:0000256" key="1">
    <source>
        <dbReference type="SAM" id="Phobius"/>
    </source>
</evidence>
<evidence type="ECO:0000313" key="2">
    <source>
        <dbReference type="EMBL" id="GAH42317.1"/>
    </source>
</evidence>
<dbReference type="EMBL" id="BARU01008520">
    <property type="protein sequence ID" value="GAH42317.1"/>
    <property type="molecule type" value="Genomic_DNA"/>
</dbReference>
<name>X1FBH4_9ZZZZ</name>
<accession>X1FBH4</accession>
<sequence length="68" mass="7585">MKFIDILIGVILVVIGLVMITARLVSGSFSVTEILFMAGIILSVIIYYYGRIESERIKDMAYLVSVLN</sequence>
<feature type="transmembrane region" description="Helical" evidence="1">
    <location>
        <begin position="7"/>
        <end position="25"/>
    </location>
</feature>
<gene>
    <name evidence="2" type="ORF">S03H2_16648</name>
</gene>
<keyword evidence="1" id="KW-0812">Transmembrane</keyword>
<protein>
    <submittedName>
        <fullName evidence="2">Uncharacterized protein</fullName>
    </submittedName>
</protein>
<reference evidence="2" key="1">
    <citation type="journal article" date="2014" name="Front. Microbiol.">
        <title>High frequency of phylogenetically diverse reductive dehalogenase-homologous genes in deep subseafloor sedimentary metagenomes.</title>
        <authorList>
            <person name="Kawai M."/>
            <person name="Futagami T."/>
            <person name="Toyoda A."/>
            <person name="Takaki Y."/>
            <person name="Nishi S."/>
            <person name="Hori S."/>
            <person name="Arai W."/>
            <person name="Tsubouchi T."/>
            <person name="Morono Y."/>
            <person name="Uchiyama I."/>
            <person name="Ito T."/>
            <person name="Fujiyama A."/>
            <person name="Inagaki F."/>
            <person name="Takami H."/>
        </authorList>
    </citation>
    <scope>NUCLEOTIDE SEQUENCE</scope>
    <source>
        <strain evidence="2">Expedition CK06-06</strain>
    </source>
</reference>
<proteinExistence type="predicted"/>